<comment type="caution">
    <text evidence="2">The sequence shown here is derived from an EMBL/GenBank/DDBJ whole genome shotgun (WGS) entry which is preliminary data.</text>
</comment>
<dbReference type="AlphaFoldDB" id="A0A8T2AF84"/>
<feature type="domain" description="PARP catalytic" evidence="1">
    <location>
        <begin position="1"/>
        <end position="73"/>
    </location>
</feature>
<dbReference type="Proteomes" id="UP000694251">
    <property type="component" value="Chromosome 9"/>
</dbReference>
<dbReference type="OrthoDB" id="6133115at2759"/>
<sequence length="73" mass="8231">MPCNPELIVAGSNQSYPSSNQFDYGVDNLQYPRKYVIWSSTMNSYILPIYIVSFRSPHLIGLSGLGRARSRFG</sequence>
<dbReference type="InterPro" id="IPR044964">
    <property type="entry name" value="RCD1/SRO1-5"/>
</dbReference>
<dbReference type="GO" id="GO:0003950">
    <property type="term" value="F:NAD+ poly-ADP-ribosyltransferase activity"/>
    <property type="evidence" value="ECO:0007669"/>
    <property type="project" value="InterPro"/>
</dbReference>
<dbReference type="PANTHER" id="PTHR32263">
    <property type="entry name" value="INACTIVE POLY [ADP-RIBOSE] POLYMERASE SRO4-RELATED"/>
    <property type="match status" value="1"/>
</dbReference>
<dbReference type="PROSITE" id="PS51059">
    <property type="entry name" value="PARP_CATALYTIC"/>
    <property type="match status" value="1"/>
</dbReference>
<organism evidence="2 3">
    <name type="scientific">Arabidopsis suecica</name>
    <name type="common">Swedish thale-cress</name>
    <name type="synonym">Cardaminopsis suecica</name>
    <dbReference type="NCBI Taxonomy" id="45249"/>
    <lineage>
        <taxon>Eukaryota</taxon>
        <taxon>Viridiplantae</taxon>
        <taxon>Streptophyta</taxon>
        <taxon>Embryophyta</taxon>
        <taxon>Tracheophyta</taxon>
        <taxon>Spermatophyta</taxon>
        <taxon>Magnoliopsida</taxon>
        <taxon>eudicotyledons</taxon>
        <taxon>Gunneridae</taxon>
        <taxon>Pentapetalae</taxon>
        <taxon>rosids</taxon>
        <taxon>malvids</taxon>
        <taxon>Brassicales</taxon>
        <taxon>Brassicaceae</taxon>
        <taxon>Camelineae</taxon>
        <taxon>Arabidopsis</taxon>
    </lineage>
</organism>
<protein>
    <submittedName>
        <fullName evidence="2">Poly(ADP-ribose) polymerase catalytic domain</fullName>
    </submittedName>
</protein>
<dbReference type="EMBL" id="JAEFBJ010000009">
    <property type="protein sequence ID" value="KAG7572211.1"/>
    <property type="molecule type" value="Genomic_DNA"/>
</dbReference>
<gene>
    <name evidence="2" type="ORF">ISN44_As09g005920</name>
</gene>
<evidence type="ECO:0000259" key="1">
    <source>
        <dbReference type="PROSITE" id="PS51059"/>
    </source>
</evidence>
<accession>A0A8T2AF84</accession>
<evidence type="ECO:0000313" key="2">
    <source>
        <dbReference type="EMBL" id="KAG7572211.1"/>
    </source>
</evidence>
<name>A0A8T2AF84_ARASU</name>
<evidence type="ECO:0000313" key="3">
    <source>
        <dbReference type="Proteomes" id="UP000694251"/>
    </source>
</evidence>
<dbReference type="InterPro" id="IPR012317">
    <property type="entry name" value="Poly(ADP-ribose)pol_cat_dom"/>
</dbReference>
<reference evidence="2 3" key="1">
    <citation type="submission" date="2020-12" db="EMBL/GenBank/DDBJ databases">
        <title>Concerted genomic and epigenomic changes stabilize Arabidopsis allopolyploids.</title>
        <authorList>
            <person name="Chen Z."/>
        </authorList>
    </citation>
    <scope>NUCLEOTIDE SEQUENCE [LARGE SCALE GENOMIC DNA]</scope>
    <source>
        <strain evidence="2">As9502</strain>
        <tissue evidence="2">Leaf</tissue>
    </source>
</reference>
<keyword evidence="3" id="KW-1185">Reference proteome</keyword>
<dbReference type="PANTHER" id="PTHR32263:SF14">
    <property type="entry name" value="INACTIVE POLY [ADP-RIBOSE] POLYMERASE SRO2-RELATED"/>
    <property type="match status" value="1"/>
</dbReference>
<proteinExistence type="predicted"/>